<dbReference type="Pfam" id="PF13439">
    <property type="entry name" value="Glyco_transf_4"/>
    <property type="match status" value="1"/>
</dbReference>
<dbReference type="SUPFAM" id="SSF53756">
    <property type="entry name" value="UDP-Glycosyltransferase/glycogen phosphorylase"/>
    <property type="match status" value="1"/>
</dbReference>
<dbReference type="AlphaFoldDB" id="A0A644VRI3"/>
<protein>
    <recommendedName>
        <fullName evidence="1">Glycosyltransferase subfamily 4-like N-terminal domain-containing protein</fullName>
    </recommendedName>
</protein>
<accession>A0A644VRI3</accession>
<reference evidence="2" key="1">
    <citation type="submission" date="2019-08" db="EMBL/GenBank/DDBJ databases">
        <authorList>
            <person name="Kucharzyk K."/>
            <person name="Murdoch R.W."/>
            <person name="Higgins S."/>
            <person name="Loffler F."/>
        </authorList>
    </citation>
    <scope>NUCLEOTIDE SEQUENCE</scope>
</reference>
<gene>
    <name evidence="2" type="ORF">SDC9_40149</name>
</gene>
<name>A0A644VRI3_9ZZZZ</name>
<proteinExistence type="predicted"/>
<feature type="domain" description="Glycosyltransferase subfamily 4-like N-terminal" evidence="1">
    <location>
        <begin position="25"/>
        <end position="193"/>
    </location>
</feature>
<dbReference type="InterPro" id="IPR028098">
    <property type="entry name" value="Glyco_trans_4-like_N"/>
</dbReference>
<evidence type="ECO:0000259" key="1">
    <source>
        <dbReference type="Pfam" id="PF13439"/>
    </source>
</evidence>
<dbReference type="EMBL" id="VSSQ01000411">
    <property type="protein sequence ID" value="MPL94001.1"/>
    <property type="molecule type" value="Genomic_DNA"/>
</dbReference>
<sequence length="398" mass="45272">MGKLNILISHTSVFKKAGWGRIFPLAVGLVKNGNQVTILTTNPKFSLFTKRVTVNGVNIIIFPELIPARVSRMGFGFLSLFLKVLHVLFNRYDVVHSDNGHRPLAGIPCRVHKRRFGSVYVAEWYDWYGKGGEYDNKSKIFKLLLGWYELKYEIFDKKIADGVVVLSESLRARAELLKPNDRVIKIHGGADVSAIPFLHDNSHLKIKYNIDEDALTFGYINANNNNIAELLPLVNALIKLNNTYKIKILIFGDSKNLISQLNTNVLENLIVFGWIDFAKDFEKLQIVDVFFLFKENTLGNIAGWPNCIGDYLACGRPVLLNPVGEVIDFVKEYPDSFIVCSVDADDICSKIMYISNSITLLRNKGKDIRKLAEDIVSWERKSKDLLDFYTYLLEIKKL</sequence>
<dbReference type="PANTHER" id="PTHR12526">
    <property type="entry name" value="GLYCOSYLTRANSFERASE"/>
    <property type="match status" value="1"/>
</dbReference>
<dbReference type="PANTHER" id="PTHR12526:SF630">
    <property type="entry name" value="GLYCOSYLTRANSFERASE"/>
    <property type="match status" value="1"/>
</dbReference>
<comment type="caution">
    <text evidence="2">The sequence shown here is derived from an EMBL/GenBank/DDBJ whole genome shotgun (WGS) entry which is preliminary data.</text>
</comment>
<organism evidence="2">
    <name type="scientific">bioreactor metagenome</name>
    <dbReference type="NCBI Taxonomy" id="1076179"/>
    <lineage>
        <taxon>unclassified sequences</taxon>
        <taxon>metagenomes</taxon>
        <taxon>ecological metagenomes</taxon>
    </lineage>
</organism>
<dbReference type="Pfam" id="PF13692">
    <property type="entry name" value="Glyco_trans_1_4"/>
    <property type="match status" value="1"/>
</dbReference>
<evidence type="ECO:0000313" key="2">
    <source>
        <dbReference type="EMBL" id="MPL94001.1"/>
    </source>
</evidence>
<dbReference type="Gene3D" id="3.40.50.2000">
    <property type="entry name" value="Glycogen Phosphorylase B"/>
    <property type="match status" value="2"/>
</dbReference>